<keyword evidence="3" id="KW-0645">Protease</keyword>
<protein>
    <recommendedName>
        <fullName evidence="15">Peptidase S1 domain-containing protein</fullName>
    </recommendedName>
</protein>
<comment type="subcellular location">
    <subcellularLocation>
        <location evidence="1">Secreted</location>
    </subcellularLocation>
</comment>
<dbReference type="SMART" id="SM00020">
    <property type="entry name" value="Tryp_SPc"/>
    <property type="match status" value="1"/>
</dbReference>
<feature type="domain" description="MAM" evidence="11">
    <location>
        <begin position="313"/>
        <end position="455"/>
    </location>
</feature>
<dbReference type="InterPro" id="IPR036055">
    <property type="entry name" value="LDL_receptor-like_sf"/>
</dbReference>
<keyword evidence="8 9" id="KW-1015">Disulfide bond</keyword>
<dbReference type="STRING" id="37653.A0A0L8I5E6"/>
<dbReference type="CDD" id="cd00190">
    <property type="entry name" value="Tryp_SPc"/>
    <property type="match status" value="1"/>
</dbReference>
<keyword evidence="7" id="KW-0865">Zymogen</keyword>
<dbReference type="Pfam" id="PF00629">
    <property type="entry name" value="MAM"/>
    <property type="match status" value="1"/>
</dbReference>
<dbReference type="PANTHER" id="PTHR24252">
    <property type="entry name" value="ACROSIN-RELATED"/>
    <property type="match status" value="1"/>
</dbReference>
<keyword evidence="6" id="KW-0720">Serine protease</keyword>
<dbReference type="InterPro" id="IPR018114">
    <property type="entry name" value="TRYPSIN_HIS"/>
</dbReference>
<organism evidence="14">
    <name type="scientific">Octopus bimaculoides</name>
    <name type="common">California two-spotted octopus</name>
    <dbReference type="NCBI Taxonomy" id="37653"/>
    <lineage>
        <taxon>Eukaryota</taxon>
        <taxon>Metazoa</taxon>
        <taxon>Spiralia</taxon>
        <taxon>Lophotrochozoa</taxon>
        <taxon>Mollusca</taxon>
        <taxon>Cephalopoda</taxon>
        <taxon>Coleoidea</taxon>
        <taxon>Octopodiformes</taxon>
        <taxon>Octopoda</taxon>
        <taxon>Incirrata</taxon>
        <taxon>Octopodidae</taxon>
        <taxon>Octopus</taxon>
    </lineage>
</organism>
<dbReference type="GO" id="GO:0006508">
    <property type="term" value="P:proteolysis"/>
    <property type="evidence" value="ECO:0007669"/>
    <property type="project" value="UniProtKB-KW"/>
</dbReference>
<dbReference type="InterPro" id="IPR043504">
    <property type="entry name" value="Peptidase_S1_PA_chymotrypsin"/>
</dbReference>
<dbReference type="InterPro" id="IPR009003">
    <property type="entry name" value="Peptidase_S1_PA"/>
</dbReference>
<dbReference type="InterPro" id="IPR023415">
    <property type="entry name" value="LDLR_class-A_CS"/>
</dbReference>
<evidence type="ECO:0008006" key="15">
    <source>
        <dbReference type="Google" id="ProtNLM"/>
    </source>
</evidence>
<dbReference type="SUPFAM" id="SSF57424">
    <property type="entry name" value="LDL receptor-like module"/>
    <property type="match status" value="4"/>
</dbReference>
<evidence type="ECO:0000256" key="7">
    <source>
        <dbReference type="ARBA" id="ARBA00023145"/>
    </source>
</evidence>
<dbReference type="PROSITE" id="PS50060">
    <property type="entry name" value="MAM_2"/>
    <property type="match status" value="1"/>
</dbReference>
<feature type="disulfide bond" evidence="9">
    <location>
        <begin position="621"/>
        <end position="636"/>
    </location>
</feature>
<feature type="disulfide bond" evidence="9">
    <location>
        <begin position="658"/>
        <end position="673"/>
    </location>
</feature>
<dbReference type="SMART" id="SM00192">
    <property type="entry name" value="LDLa"/>
    <property type="match status" value="5"/>
</dbReference>
<dbReference type="GO" id="GO:0016020">
    <property type="term" value="C:membrane"/>
    <property type="evidence" value="ECO:0007669"/>
    <property type="project" value="InterPro"/>
</dbReference>
<dbReference type="PRINTS" id="PR00261">
    <property type="entry name" value="LDLRECEPTOR"/>
</dbReference>
<dbReference type="InterPro" id="IPR013320">
    <property type="entry name" value="ConA-like_dom_sf"/>
</dbReference>
<keyword evidence="4" id="KW-0732">Signal</keyword>
<dbReference type="EMBL" id="KQ416536">
    <property type="protein sequence ID" value="KOF96564.1"/>
    <property type="molecule type" value="Genomic_DNA"/>
</dbReference>
<feature type="domain" description="Peptidase S1" evidence="12">
    <location>
        <begin position="774"/>
        <end position="998"/>
    </location>
</feature>
<evidence type="ECO:0000256" key="10">
    <source>
        <dbReference type="PROSITE-ProRule" id="PRU00196"/>
    </source>
</evidence>
<dbReference type="InterPro" id="IPR001254">
    <property type="entry name" value="Trypsin_dom"/>
</dbReference>
<dbReference type="Gene3D" id="2.60.120.200">
    <property type="match status" value="1"/>
</dbReference>
<dbReference type="InterPro" id="IPR001190">
    <property type="entry name" value="SRCR"/>
</dbReference>
<dbReference type="PANTHER" id="PTHR24252:SF11">
    <property type="entry name" value="ATRIAL NATRIURETIC PEPTIDE-CONVERTING ENZYME ISOFORM X1"/>
    <property type="match status" value="1"/>
</dbReference>
<dbReference type="SUPFAM" id="SSF49899">
    <property type="entry name" value="Concanavalin A-like lectins/glucanases"/>
    <property type="match status" value="1"/>
</dbReference>
<dbReference type="FunFam" id="2.40.10.10:FF:000146">
    <property type="entry name" value="Serine protease 53"/>
    <property type="match status" value="1"/>
</dbReference>
<proteinExistence type="predicted"/>
<evidence type="ECO:0000259" key="13">
    <source>
        <dbReference type="PROSITE" id="PS50287"/>
    </source>
</evidence>
<dbReference type="SUPFAM" id="SSF56487">
    <property type="entry name" value="SRCR-like"/>
    <property type="match status" value="1"/>
</dbReference>
<evidence type="ECO:0000256" key="2">
    <source>
        <dbReference type="ARBA" id="ARBA00022525"/>
    </source>
</evidence>
<evidence type="ECO:0000313" key="14">
    <source>
        <dbReference type="EMBL" id="KOF96564.1"/>
    </source>
</evidence>
<accession>A0A0L8I5E6</accession>
<feature type="domain" description="SRCR" evidence="13">
    <location>
        <begin position="500"/>
        <end position="602"/>
    </location>
</feature>
<evidence type="ECO:0000259" key="12">
    <source>
        <dbReference type="PROSITE" id="PS50240"/>
    </source>
</evidence>
<gene>
    <name evidence="14" type="ORF">OCBIM_22034536mg</name>
</gene>
<dbReference type="PROSITE" id="PS50287">
    <property type="entry name" value="SRCR_2"/>
    <property type="match status" value="1"/>
</dbReference>
<dbReference type="AlphaFoldDB" id="A0A0L8I5E6"/>
<dbReference type="InterPro" id="IPR002172">
    <property type="entry name" value="LDrepeatLR_classA_rpt"/>
</dbReference>
<dbReference type="SMART" id="SM00137">
    <property type="entry name" value="MAM"/>
    <property type="match status" value="1"/>
</dbReference>
<dbReference type="PROSITE" id="PS50240">
    <property type="entry name" value="TRYPSIN_DOM"/>
    <property type="match status" value="1"/>
</dbReference>
<evidence type="ECO:0000256" key="4">
    <source>
        <dbReference type="ARBA" id="ARBA00022729"/>
    </source>
</evidence>
<evidence type="ECO:0000256" key="8">
    <source>
        <dbReference type="ARBA" id="ARBA00023157"/>
    </source>
</evidence>
<comment type="caution">
    <text evidence="10">Lacks conserved residue(s) required for the propagation of feature annotation.</text>
</comment>
<evidence type="ECO:0000256" key="1">
    <source>
        <dbReference type="ARBA" id="ARBA00004613"/>
    </source>
</evidence>
<dbReference type="GO" id="GO:0005576">
    <property type="term" value="C:extracellular region"/>
    <property type="evidence" value="ECO:0007669"/>
    <property type="project" value="UniProtKB-SubCell"/>
</dbReference>
<dbReference type="InterPro" id="IPR000998">
    <property type="entry name" value="MAM_dom"/>
</dbReference>
<evidence type="ECO:0000259" key="11">
    <source>
        <dbReference type="PROSITE" id="PS50060"/>
    </source>
</evidence>
<sequence length="998" mass="112985">MMVSPTENITNSCVQIRYKIINKNCTLAIYNAFNNNTIFSMVSDDTTPWGIAQMYLQQNTTKLVFQAKSMGYEMCEVLLDYVNIRENYCPQLECPIGTRKCKNNYCYSESKVCDRINDCSDGSDEMNCSSSIACTFKSKYYCGYEILNGWQHELNKHASPFDVSGSMKIIGTKGKMLSPIETLADSCVKFQYISDSDLTGNFSVIWNQWNVTTGILLRQTWNELFFNHKYGSYEGQLQFPAGKGFLEFIADVGSAGLTINNVTVFEGTCPELNCPKNTFKCLDNSKCLNKRYLCNNHWNCNDGSDEKNCSKYFSCDFEDQNMCGFKSFPEKYWFLHTGFSGERPKLDHSERRFSGHYVMSNSSEESYLLFPNITIEDTFCLNFYYTFFGDGKVSVYDNETLLLSLSKFDHDMWRGVNITLPGGSHGIYLEYSDGNNKSGAVALDSVSLIPGRCLHKGCGKDWYPCNNDFTCYPFTAKCDGIQNCPNGEDEKDCIGKKPLYKLVGGRSLLSGTVEKLYGSKYLPVCARVNDNYGLKTICSEFGASVTVTHQIYTAYLRGPYYSCYSKFSFKCSRYRCSGRCSCKSLYLTCSDTVCEDGEVKCPSIRNGSTRKDVCIRRESLCDGEIDCEGGTDEKNCGRCEDEQWQCRNKKCIEKSLRCDGKKDCDDGSDEFHCFSYINETIQVFYNGSYEYICEDNLQNKTEVSQLCSSVGKGYGSFEDPVLENGVLFTPNNSSNMGLIPGFKASSLQKCNVTVLSCKEQVCGARKIDLFEPNIKYGHNALEGKWPWAVQIYRDYRFICTGILISNEIILSAAHCFRSSSYYTYYIRVGTTKKGQGTQYKVDRILKHNNYTNYKNGYDIAILYVRSVIKMTPYVQPVCLPEGPVPRDRDCHITGWGKNESLEFPNILQEAKVFLLDNVLCKKHFSFFKNITVCVNNKEDTQPACHGDSGGPLLCRNTHGKWVAYGVTSYGKPGCGGRKSSPAVYTDIYTFMPWIMRNI</sequence>
<dbReference type="GO" id="GO:0004252">
    <property type="term" value="F:serine-type endopeptidase activity"/>
    <property type="evidence" value="ECO:0007669"/>
    <property type="project" value="InterPro"/>
</dbReference>
<name>A0A0L8I5E6_OCTBM</name>
<reference evidence="14" key="1">
    <citation type="submission" date="2015-07" db="EMBL/GenBank/DDBJ databases">
        <title>MeaNS - Measles Nucleotide Surveillance Program.</title>
        <authorList>
            <person name="Tran T."/>
            <person name="Druce J."/>
        </authorList>
    </citation>
    <scope>NUCLEOTIDE SEQUENCE</scope>
    <source>
        <strain evidence="14">UCB-OBI-ISO-001</strain>
        <tissue evidence="14">Gonad</tissue>
    </source>
</reference>
<evidence type="ECO:0000256" key="3">
    <source>
        <dbReference type="ARBA" id="ARBA00022670"/>
    </source>
</evidence>
<dbReference type="PROSITE" id="PS00134">
    <property type="entry name" value="TRYPSIN_HIS"/>
    <property type="match status" value="1"/>
</dbReference>
<feature type="disulfide bond" evidence="9">
    <location>
        <begin position="294"/>
        <end position="309"/>
    </location>
</feature>
<evidence type="ECO:0000256" key="9">
    <source>
        <dbReference type="PROSITE-ProRule" id="PRU00124"/>
    </source>
</evidence>
<evidence type="ECO:0000256" key="5">
    <source>
        <dbReference type="ARBA" id="ARBA00022801"/>
    </source>
</evidence>
<dbReference type="InterPro" id="IPR036772">
    <property type="entry name" value="SRCR-like_dom_sf"/>
</dbReference>
<dbReference type="SUPFAM" id="SSF50494">
    <property type="entry name" value="Trypsin-like serine proteases"/>
    <property type="match status" value="1"/>
</dbReference>
<feature type="disulfide bond" evidence="9">
    <location>
        <begin position="94"/>
        <end position="106"/>
    </location>
</feature>
<keyword evidence="2" id="KW-0964">Secreted</keyword>
<dbReference type="Gene3D" id="2.40.10.10">
    <property type="entry name" value="Trypsin-like serine proteases"/>
    <property type="match status" value="1"/>
</dbReference>
<feature type="disulfide bond" evidence="9">
    <location>
        <begin position="478"/>
        <end position="493"/>
    </location>
</feature>
<feature type="disulfide bond" evidence="9">
    <location>
        <begin position="639"/>
        <end position="651"/>
    </location>
</feature>
<dbReference type="PROSITE" id="PS01209">
    <property type="entry name" value="LDLRA_1"/>
    <property type="match status" value="2"/>
</dbReference>
<dbReference type="Pfam" id="PF00057">
    <property type="entry name" value="Ldl_recept_a"/>
    <property type="match status" value="3"/>
</dbReference>
<feature type="disulfide bond" evidence="9">
    <location>
        <begin position="101"/>
        <end position="119"/>
    </location>
</feature>
<keyword evidence="5" id="KW-0378">Hydrolase</keyword>
<dbReference type="Gene3D" id="4.10.400.10">
    <property type="entry name" value="Low-density Lipoprotein Receptor"/>
    <property type="match status" value="5"/>
</dbReference>
<dbReference type="PROSITE" id="PS50068">
    <property type="entry name" value="LDLRA_2"/>
    <property type="match status" value="5"/>
</dbReference>
<dbReference type="OrthoDB" id="6125414at2759"/>
<feature type="disulfide bond" evidence="9">
    <location>
        <begin position="113"/>
        <end position="128"/>
    </location>
</feature>
<dbReference type="CDD" id="cd00112">
    <property type="entry name" value="LDLa"/>
    <property type="match status" value="5"/>
</dbReference>
<evidence type="ECO:0000256" key="6">
    <source>
        <dbReference type="ARBA" id="ARBA00022825"/>
    </source>
</evidence>
<feature type="disulfide bond" evidence="9">
    <location>
        <begin position="646"/>
        <end position="664"/>
    </location>
</feature>
<dbReference type="Pfam" id="PF00089">
    <property type="entry name" value="Trypsin"/>
    <property type="match status" value="1"/>
</dbReference>